<organism evidence="1 2">
    <name type="scientific">Shuttleworthella satelles DSM 14600</name>
    <dbReference type="NCBI Taxonomy" id="626523"/>
    <lineage>
        <taxon>Bacteria</taxon>
        <taxon>Bacillati</taxon>
        <taxon>Bacillota</taxon>
        <taxon>Clostridia</taxon>
        <taxon>Lachnospirales</taxon>
        <taxon>Lachnospiraceae</taxon>
        <taxon>Shuttleworthella</taxon>
    </lineage>
</organism>
<dbReference type="AlphaFoldDB" id="C4GD58"/>
<gene>
    <name evidence="1" type="ORF">GCWU000342_01903</name>
</gene>
<keyword evidence="2" id="KW-1185">Reference proteome</keyword>
<proteinExistence type="predicted"/>
<comment type="caution">
    <text evidence="1">The sequence shown here is derived from an EMBL/GenBank/DDBJ whole genome shotgun (WGS) entry which is preliminary data.</text>
</comment>
<evidence type="ECO:0000313" key="2">
    <source>
        <dbReference type="Proteomes" id="UP000003494"/>
    </source>
</evidence>
<protein>
    <submittedName>
        <fullName evidence="1">Uncharacterized protein</fullName>
    </submittedName>
</protein>
<evidence type="ECO:0000313" key="1">
    <source>
        <dbReference type="EMBL" id="EEP27908.1"/>
    </source>
</evidence>
<name>C4GD58_9FIRM</name>
<accession>C4GD58</accession>
<dbReference type="HOGENOM" id="CLU_3257830_0_0_9"/>
<reference evidence="1" key="1">
    <citation type="submission" date="2009-04" db="EMBL/GenBank/DDBJ databases">
        <authorList>
            <person name="Weinstock G."/>
            <person name="Sodergren E."/>
            <person name="Clifton S."/>
            <person name="Fulton L."/>
            <person name="Fulton B."/>
            <person name="Courtney L."/>
            <person name="Fronick C."/>
            <person name="Harrison M."/>
            <person name="Strong C."/>
            <person name="Farmer C."/>
            <person name="Delahaunty K."/>
            <person name="Markovic C."/>
            <person name="Hall O."/>
            <person name="Minx P."/>
            <person name="Tomlinson C."/>
            <person name="Mitreva M."/>
            <person name="Nelson J."/>
            <person name="Hou S."/>
            <person name="Wollam A."/>
            <person name="Pepin K.H."/>
            <person name="Johnson M."/>
            <person name="Bhonagiri V."/>
            <person name="Nash W.E."/>
            <person name="Warren W."/>
            <person name="Chinwalla A."/>
            <person name="Mardis E.R."/>
            <person name="Wilson R.K."/>
        </authorList>
    </citation>
    <scope>NUCLEOTIDE SEQUENCE [LARGE SCALE GENOMIC DNA]</scope>
    <source>
        <strain evidence="1">DSM 14600</strain>
    </source>
</reference>
<dbReference type="STRING" id="626523.GCWU000342_01903"/>
<dbReference type="EMBL" id="ACIP02000004">
    <property type="protein sequence ID" value="EEP27908.1"/>
    <property type="molecule type" value="Genomic_DNA"/>
</dbReference>
<sequence length="42" mass="4960">MKTEVFMEEILYHIGNHIGTMRQIRNEVKSGETLRKQKSRGL</sequence>
<dbReference type="Proteomes" id="UP000003494">
    <property type="component" value="Unassembled WGS sequence"/>
</dbReference>